<dbReference type="InterPro" id="IPR027417">
    <property type="entry name" value="P-loop_NTPase"/>
</dbReference>
<evidence type="ECO:0000256" key="2">
    <source>
        <dbReference type="ARBA" id="ARBA00011963"/>
    </source>
</evidence>
<comment type="caution">
    <text evidence="9">The sequence shown here is derived from an EMBL/GenBank/DDBJ whole genome shotgun (WGS) entry which is preliminary data.</text>
</comment>
<evidence type="ECO:0000256" key="7">
    <source>
        <dbReference type="SAM" id="MobiDB-lite"/>
    </source>
</evidence>
<gene>
    <name evidence="9" type="ORF">C7B81_00590</name>
</gene>
<evidence type="ECO:0000313" key="9">
    <source>
        <dbReference type="EMBL" id="PSB39184.1"/>
    </source>
</evidence>
<dbReference type="Proteomes" id="UP000238218">
    <property type="component" value="Unassembled WGS sequence"/>
</dbReference>
<comment type="similarity">
    <text evidence="1">Belongs to the zeta toxin family.</text>
</comment>
<keyword evidence="3" id="KW-0547">Nucleotide-binding</keyword>
<comment type="catalytic activity">
    <reaction evidence="6">
        <text>UDP-N-acetyl-alpha-D-glucosamine + ATP = UDP-N-acetyl-alpha-D-glucosamine 3'-phosphate + ADP + H(+)</text>
        <dbReference type="Rhea" id="RHEA:32671"/>
        <dbReference type="ChEBI" id="CHEBI:15378"/>
        <dbReference type="ChEBI" id="CHEBI:30616"/>
        <dbReference type="ChEBI" id="CHEBI:57705"/>
        <dbReference type="ChEBI" id="CHEBI:64353"/>
        <dbReference type="ChEBI" id="CHEBI:456216"/>
        <dbReference type="EC" id="2.7.1.176"/>
    </reaction>
</comment>
<evidence type="ECO:0000313" key="10">
    <source>
        <dbReference type="Proteomes" id="UP000238218"/>
    </source>
</evidence>
<accession>A0ABX5FBM4</accession>
<feature type="domain" description="Zeta toxin" evidence="8">
    <location>
        <begin position="84"/>
        <end position="241"/>
    </location>
</feature>
<dbReference type="EMBL" id="PVWP01000001">
    <property type="protein sequence ID" value="PSB39184.1"/>
    <property type="molecule type" value="Genomic_DNA"/>
</dbReference>
<feature type="region of interest" description="Disordered" evidence="7">
    <location>
        <begin position="262"/>
        <end position="283"/>
    </location>
</feature>
<feature type="compositionally biased region" description="Pro residues" evidence="7">
    <location>
        <begin position="269"/>
        <end position="283"/>
    </location>
</feature>
<sequence>MIGWAVRHASLLLLRCGLVGLVSGVAPLPEARAIEALPASCQILEVSGQPQISPAAIDFLERCLSRFPPISSPESERQRIIAAAQKKAVCVSHRSPIAILTGGPPGAGKSTGLRTHAPVALAPGTLRIDADALRAQLPAYRGWNADLTQAESGVLVDRLLAAIGRPCRFDLLYDGTMSRADRYRRLIPELRAMGYRVFLLHVSVPESLSRSRVLERYQAMGRYVSRAAIGRYFATGPATFAVLSGWADGYLQVDGLTGRVLQQGGEPFPSEPQPFPPGTAAPR</sequence>
<dbReference type="RefSeq" id="WP_106219383.1">
    <property type="nucleotide sequence ID" value="NZ_PVWP01000001.1"/>
</dbReference>
<dbReference type="Gene3D" id="3.40.50.300">
    <property type="entry name" value="P-loop containing nucleotide triphosphate hydrolases"/>
    <property type="match status" value="1"/>
</dbReference>
<evidence type="ECO:0000256" key="4">
    <source>
        <dbReference type="ARBA" id="ARBA00022840"/>
    </source>
</evidence>
<evidence type="ECO:0000256" key="6">
    <source>
        <dbReference type="ARBA" id="ARBA00048178"/>
    </source>
</evidence>
<evidence type="ECO:0000256" key="1">
    <source>
        <dbReference type="ARBA" id="ARBA00009104"/>
    </source>
</evidence>
<evidence type="ECO:0000256" key="5">
    <source>
        <dbReference type="ARBA" id="ARBA00032897"/>
    </source>
</evidence>
<dbReference type="InterPro" id="IPR010488">
    <property type="entry name" value="Zeta_toxin_domain"/>
</dbReference>
<organism evidence="9 10">
    <name type="scientific">Aphanothece cf. minutissima CCALA 015</name>
    <dbReference type="NCBI Taxonomy" id="2107695"/>
    <lineage>
        <taxon>Bacteria</taxon>
        <taxon>Bacillati</taxon>
        <taxon>Cyanobacteriota</taxon>
        <taxon>Cyanophyceae</taxon>
        <taxon>Oscillatoriophycideae</taxon>
        <taxon>Chroococcales</taxon>
        <taxon>Aphanothecaceae</taxon>
        <taxon>Aphanothece</taxon>
    </lineage>
</organism>
<evidence type="ECO:0000256" key="3">
    <source>
        <dbReference type="ARBA" id="ARBA00022741"/>
    </source>
</evidence>
<name>A0ABX5FBM4_9CHRO</name>
<protein>
    <recommendedName>
        <fullName evidence="5">UDP-N-acetylglucosamine kinase</fullName>
        <ecNumber evidence="2">2.7.1.176</ecNumber>
    </recommendedName>
    <alternativeName>
        <fullName evidence="5">UDP-N-acetylglucosamine kinase</fullName>
    </alternativeName>
</protein>
<dbReference type="SUPFAM" id="SSF52540">
    <property type="entry name" value="P-loop containing nucleoside triphosphate hydrolases"/>
    <property type="match status" value="1"/>
</dbReference>
<keyword evidence="10" id="KW-1185">Reference proteome</keyword>
<reference evidence="9 10" key="1">
    <citation type="submission" date="2018-03" db="EMBL/GenBank/DDBJ databases">
        <title>The ancient ancestry and fast evolution of plastids.</title>
        <authorList>
            <person name="Moore K.R."/>
            <person name="Magnabosco C."/>
            <person name="Momper L."/>
            <person name="Gold D.A."/>
            <person name="Bosak T."/>
            <person name="Fournier G.P."/>
        </authorList>
    </citation>
    <scope>NUCLEOTIDE SEQUENCE [LARGE SCALE GENOMIC DNA]</scope>
    <source>
        <strain evidence="9 10">CCALA 015</strain>
    </source>
</reference>
<proteinExistence type="inferred from homology"/>
<dbReference type="EC" id="2.7.1.176" evidence="2"/>
<evidence type="ECO:0000259" key="8">
    <source>
        <dbReference type="Pfam" id="PF06414"/>
    </source>
</evidence>
<dbReference type="Pfam" id="PF06414">
    <property type="entry name" value="Zeta_toxin"/>
    <property type="match status" value="1"/>
</dbReference>
<keyword evidence="4" id="KW-0067">ATP-binding</keyword>